<gene>
    <name evidence="1" type="ORF">MCOR_53365</name>
</gene>
<name>A0A6J8EKU3_MYTCO</name>
<organism evidence="1 2">
    <name type="scientific">Mytilus coruscus</name>
    <name type="common">Sea mussel</name>
    <dbReference type="NCBI Taxonomy" id="42192"/>
    <lineage>
        <taxon>Eukaryota</taxon>
        <taxon>Metazoa</taxon>
        <taxon>Spiralia</taxon>
        <taxon>Lophotrochozoa</taxon>
        <taxon>Mollusca</taxon>
        <taxon>Bivalvia</taxon>
        <taxon>Autobranchia</taxon>
        <taxon>Pteriomorphia</taxon>
        <taxon>Mytilida</taxon>
        <taxon>Mytiloidea</taxon>
        <taxon>Mytilidae</taxon>
        <taxon>Mytilinae</taxon>
        <taxon>Mytilus</taxon>
    </lineage>
</organism>
<proteinExistence type="predicted"/>
<evidence type="ECO:0000313" key="1">
    <source>
        <dbReference type="EMBL" id="CAC5421224.1"/>
    </source>
</evidence>
<dbReference type="EMBL" id="CACVKT020009286">
    <property type="protein sequence ID" value="CAC5421224.1"/>
    <property type="molecule type" value="Genomic_DNA"/>
</dbReference>
<accession>A0A6J8EKU3</accession>
<sequence length="180" mass="20292">MKRSECHEKIDCTWNSTVTLPVITMSDSTIENILGLCEGQDYTVQTQYKVYTNHLTGKSLKDVMIDDSICLLEHECIEQVSSQVTVTSSLITPVGKLKKSIHKWRDIDTSTYILRVIENGYGIPFKVLPDNIILRNNKSARDNGEFVIGEILKLTEKGCISEVNDIPFVVNPLTVAFNRI</sequence>
<dbReference type="OrthoDB" id="6134629at2759"/>
<reference evidence="1 2" key="1">
    <citation type="submission" date="2020-06" db="EMBL/GenBank/DDBJ databases">
        <authorList>
            <person name="Li R."/>
            <person name="Bekaert M."/>
        </authorList>
    </citation>
    <scope>NUCLEOTIDE SEQUENCE [LARGE SCALE GENOMIC DNA]</scope>
    <source>
        <strain evidence="2">wild</strain>
    </source>
</reference>
<dbReference type="AlphaFoldDB" id="A0A6J8EKU3"/>
<evidence type="ECO:0000313" key="2">
    <source>
        <dbReference type="Proteomes" id="UP000507470"/>
    </source>
</evidence>
<dbReference type="Proteomes" id="UP000507470">
    <property type="component" value="Unassembled WGS sequence"/>
</dbReference>
<keyword evidence="2" id="KW-1185">Reference proteome</keyword>
<protein>
    <submittedName>
        <fullName evidence="1">Uncharacterized protein</fullName>
    </submittedName>
</protein>